<keyword evidence="1 7" id="KW-0436">Ligase</keyword>
<comment type="caution">
    <text evidence="7">Lacks conserved residue(s) required for the propagation of feature annotation.</text>
</comment>
<keyword evidence="5 7" id="KW-0067">ATP-binding</keyword>
<feature type="binding site" evidence="7">
    <location>
        <position position="234"/>
    </location>
    <ligand>
        <name>ATP</name>
        <dbReference type="ChEBI" id="CHEBI:30616"/>
    </ligand>
</feature>
<evidence type="ECO:0000313" key="10">
    <source>
        <dbReference type="EMBL" id="TCO41831.1"/>
    </source>
</evidence>
<dbReference type="GO" id="GO:0005524">
    <property type="term" value="F:ATP binding"/>
    <property type="evidence" value="ECO:0007669"/>
    <property type="project" value="UniProtKB-KW"/>
</dbReference>
<feature type="binding site" evidence="7">
    <location>
        <position position="193"/>
    </location>
    <ligand>
        <name>L-glutamate</name>
        <dbReference type="ChEBI" id="CHEBI:29985"/>
    </ligand>
</feature>
<dbReference type="InterPro" id="IPR000924">
    <property type="entry name" value="Glu/Gln-tRNA-synth"/>
</dbReference>
<dbReference type="GO" id="GO:0004818">
    <property type="term" value="F:glutamate-tRNA ligase activity"/>
    <property type="evidence" value="ECO:0007669"/>
    <property type="project" value="TreeGrafter"/>
</dbReference>
<keyword evidence="8" id="KW-0648">Protein biosynthesis</keyword>
<dbReference type="GO" id="GO:0005829">
    <property type="term" value="C:cytosol"/>
    <property type="evidence" value="ECO:0007669"/>
    <property type="project" value="TreeGrafter"/>
</dbReference>
<reference evidence="10 11" key="1">
    <citation type="journal article" date="2015" name="Stand. Genomic Sci.">
        <title>Genomic Encyclopedia of Bacterial and Archaeal Type Strains, Phase III: the genomes of soil and plant-associated and newly described type strains.</title>
        <authorList>
            <person name="Whitman W.B."/>
            <person name="Woyke T."/>
            <person name="Klenk H.P."/>
            <person name="Zhou Y."/>
            <person name="Lilburn T.G."/>
            <person name="Beck B.J."/>
            <person name="De Vos P."/>
            <person name="Vandamme P."/>
            <person name="Eisen J.A."/>
            <person name="Garrity G."/>
            <person name="Hugenholtz P."/>
            <person name="Kyrpides N.C."/>
        </authorList>
    </citation>
    <scope>NUCLEOTIDE SEQUENCE [LARGE SCALE GENOMIC DNA]</scope>
    <source>
        <strain evidence="10 11">A3</strain>
    </source>
</reference>
<dbReference type="GO" id="GO:0006400">
    <property type="term" value="P:tRNA modification"/>
    <property type="evidence" value="ECO:0007669"/>
    <property type="project" value="InterPro"/>
</dbReference>
<protein>
    <recommendedName>
        <fullName evidence="7">Glutamyl-Q tRNA(Asp) synthetase</fullName>
        <shortName evidence="7">Glu-Q-RSs</shortName>
        <ecNumber evidence="7">6.1.1.-</ecNumber>
    </recommendedName>
</protein>
<gene>
    <name evidence="7" type="primary">gluQ</name>
    <name evidence="10" type="ORF">EV148_102182</name>
</gene>
<dbReference type="EC" id="6.1.1.-" evidence="7"/>
<dbReference type="PANTHER" id="PTHR43311">
    <property type="entry name" value="GLUTAMATE--TRNA LIGASE"/>
    <property type="match status" value="1"/>
</dbReference>
<keyword evidence="11" id="KW-1185">Reference proteome</keyword>
<dbReference type="SUPFAM" id="SSF52374">
    <property type="entry name" value="Nucleotidylyl transferase"/>
    <property type="match status" value="1"/>
</dbReference>
<evidence type="ECO:0000256" key="4">
    <source>
        <dbReference type="ARBA" id="ARBA00022833"/>
    </source>
</evidence>
<dbReference type="EMBL" id="SLWQ01000002">
    <property type="protein sequence ID" value="TCO41831.1"/>
    <property type="molecule type" value="Genomic_DNA"/>
</dbReference>
<evidence type="ECO:0000313" key="11">
    <source>
        <dbReference type="Proteomes" id="UP000294862"/>
    </source>
</evidence>
<dbReference type="HAMAP" id="MF_01428">
    <property type="entry name" value="Glu_Q_tRNA_synth"/>
    <property type="match status" value="1"/>
</dbReference>
<dbReference type="AlphaFoldDB" id="A0A4R2IBE7"/>
<dbReference type="GO" id="GO:0006424">
    <property type="term" value="P:glutamyl-tRNA aminoacylation"/>
    <property type="evidence" value="ECO:0007669"/>
    <property type="project" value="InterPro"/>
</dbReference>
<feature type="short sequence motif" description="'HIGH' region" evidence="7">
    <location>
        <begin position="16"/>
        <end position="26"/>
    </location>
</feature>
<evidence type="ECO:0000256" key="1">
    <source>
        <dbReference type="ARBA" id="ARBA00022598"/>
    </source>
</evidence>
<dbReference type="NCBIfam" id="TIGR03838">
    <property type="entry name" value="queuosine_YadB"/>
    <property type="match status" value="1"/>
</dbReference>
<evidence type="ECO:0000256" key="2">
    <source>
        <dbReference type="ARBA" id="ARBA00022723"/>
    </source>
</evidence>
<evidence type="ECO:0000256" key="7">
    <source>
        <dbReference type="HAMAP-Rule" id="MF_01428"/>
    </source>
</evidence>
<comment type="caution">
    <text evidence="10">The sequence shown here is derived from an EMBL/GenBank/DDBJ whole genome shotgun (WGS) entry which is preliminary data.</text>
</comment>
<dbReference type="Proteomes" id="UP000294862">
    <property type="component" value="Unassembled WGS sequence"/>
</dbReference>
<feature type="domain" description="Glutamyl/glutaminyl-tRNA synthetase class Ib catalytic" evidence="9">
    <location>
        <begin position="12"/>
        <end position="113"/>
    </location>
</feature>
<dbReference type="InterPro" id="IPR020058">
    <property type="entry name" value="Glu/Gln-tRNA-synth_Ib_cat-dom"/>
</dbReference>
<dbReference type="Pfam" id="PF00749">
    <property type="entry name" value="tRNA-synt_1c"/>
    <property type="match status" value="2"/>
</dbReference>
<proteinExistence type="inferred from homology"/>
<feature type="binding site" evidence="7">
    <location>
        <position position="49"/>
    </location>
    <ligand>
        <name>L-glutamate</name>
        <dbReference type="ChEBI" id="CHEBI:29985"/>
    </ligand>
</feature>
<keyword evidence="3 7" id="KW-0547">Nucleotide-binding</keyword>
<name>A0A4R2IBE7_9GAMM</name>
<keyword evidence="2" id="KW-0479">Metal-binding</keyword>
<comment type="similarity">
    <text evidence="7">Belongs to the class-I aminoacyl-tRNA synthetase family. GluQ subfamily.</text>
</comment>
<dbReference type="GO" id="GO:0008270">
    <property type="term" value="F:zinc ion binding"/>
    <property type="evidence" value="ECO:0007669"/>
    <property type="project" value="InterPro"/>
</dbReference>
<feature type="binding site" evidence="7">
    <location>
        <begin position="13"/>
        <end position="17"/>
    </location>
    <ligand>
        <name>L-glutamate</name>
        <dbReference type="ChEBI" id="CHEBI:29985"/>
    </ligand>
</feature>
<evidence type="ECO:0000256" key="6">
    <source>
        <dbReference type="ARBA" id="ARBA00023146"/>
    </source>
</evidence>
<sequence>MRGGFAVTSPRGRFAPSPTGRLHFGSLVAALGSWLFARSAGATWIVRMEDIDRGREVPGAAEAILATLAAFGLASDEPVVRQSARTPLYAAALARLERDGHAYRCWCSRSELEPFDGIHPPACVAPVRDRPPAWRLRVGSATVGFTDRVLGAQEQDLRRDVGDFVVWRADGACAYQLAVVVDDAAQGIGEVVRGADLLDSTPRQILLQRLLGLPQPAYAHLPLALGPDGRKLSKHEAALAVDARDPLPALGAALRFLGQPAPTERNVHMLLSRAAREFDPARIPRTAGMPPAFAAARNATSRG</sequence>
<comment type="function">
    <text evidence="7">Catalyzes the tRNA-independent activation of glutamate in presence of ATP and the subsequent transfer of glutamate onto a tRNA(Asp). Glutamate is transferred on the 2-amino-5-(4,5-dihydroxy-2-cyclopenten-1-yl) moiety of the queuosine in the wobble position of the QUC anticodon.</text>
</comment>
<keyword evidence="4" id="KW-0862">Zinc</keyword>
<dbReference type="PANTHER" id="PTHR43311:SF1">
    <property type="entry name" value="GLUTAMYL-Q TRNA(ASP) SYNTHETASE"/>
    <property type="match status" value="1"/>
</dbReference>
<feature type="domain" description="Glutamyl/glutaminyl-tRNA synthetase class Ib catalytic" evidence="9">
    <location>
        <begin position="135"/>
        <end position="243"/>
    </location>
</feature>
<dbReference type="OrthoDB" id="9807503at2"/>
<dbReference type="InterPro" id="IPR022380">
    <property type="entry name" value="Glu-Q_tRNA(Asp)_Synthase"/>
</dbReference>
<accession>A0A4R2IBE7</accession>
<evidence type="ECO:0000256" key="8">
    <source>
        <dbReference type="RuleBase" id="RU363037"/>
    </source>
</evidence>
<feature type="binding site" evidence="7">
    <location>
        <position position="175"/>
    </location>
    <ligand>
        <name>L-glutamate</name>
        <dbReference type="ChEBI" id="CHEBI:29985"/>
    </ligand>
</feature>
<keyword evidence="6 7" id="KW-0030">Aminoacyl-tRNA synthetase</keyword>
<dbReference type="NCBIfam" id="NF004314">
    <property type="entry name" value="PRK05710.1-3"/>
    <property type="match status" value="1"/>
</dbReference>
<dbReference type="PRINTS" id="PR00987">
    <property type="entry name" value="TRNASYNTHGLU"/>
</dbReference>
<evidence type="ECO:0000256" key="3">
    <source>
        <dbReference type="ARBA" id="ARBA00022741"/>
    </source>
</evidence>
<dbReference type="Gene3D" id="3.40.50.620">
    <property type="entry name" value="HUPs"/>
    <property type="match status" value="1"/>
</dbReference>
<feature type="short sequence motif" description="'KMSKS' region" evidence="7">
    <location>
        <begin position="231"/>
        <end position="235"/>
    </location>
</feature>
<evidence type="ECO:0000256" key="5">
    <source>
        <dbReference type="ARBA" id="ARBA00022840"/>
    </source>
</evidence>
<evidence type="ECO:0000259" key="9">
    <source>
        <dbReference type="Pfam" id="PF00749"/>
    </source>
</evidence>
<dbReference type="InterPro" id="IPR014729">
    <property type="entry name" value="Rossmann-like_a/b/a_fold"/>
</dbReference>
<organism evidence="10 11">
    <name type="scientific">Dokdonella fugitiva</name>
    <dbReference type="NCBI Taxonomy" id="328517"/>
    <lineage>
        <taxon>Bacteria</taxon>
        <taxon>Pseudomonadati</taxon>
        <taxon>Pseudomonadota</taxon>
        <taxon>Gammaproteobacteria</taxon>
        <taxon>Lysobacterales</taxon>
        <taxon>Rhodanobacteraceae</taxon>
        <taxon>Dokdonella</taxon>
    </lineage>
</organism>
<dbReference type="InterPro" id="IPR049940">
    <property type="entry name" value="GluQ/Sye"/>
</dbReference>